<evidence type="ECO:0000256" key="5">
    <source>
        <dbReference type="ARBA" id="ARBA00022741"/>
    </source>
</evidence>
<dbReference type="InterPro" id="IPR059117">
    <property type="entry name" value="APS_kinase_dom"/>
</dbReference>
<dbReference type="InterPro" id="IPR006001">
    <property type="entry name" value="Therm_gnt_kin"/>
</dbReference>
<dbReference type="PANTHER" id="PTHR43442">
    <property type="entry name" value="GLUCONOKINASE-RELATED"/>
    <property type="match status" value="1"/>
</dbReference>
<keyword evidence="7 9" id="KW-0067">ATP-binding</keyword>
<comment type="catalytic activity">
    <reaction evidence="8 9">
        <text>D-gluconate + ATP = 6-phospho-D-gluconate + ADP + H(+)</text>
        <dbReference type="Rhea" id="RHEA:19433"/>
        <dbReference type="ChEBI" id="CHEBI:15378"/>
        <dbReference type="ChEBI" id="CHEBI:18391"/>
        <dbReference type="ChEBI" id="CHEBI:30616"/>
        <dbReference type="ChEBI" id="CHEBI:58759"/>
        <dbReference type="ChEBI" id="CHEBI:456216"/>
        <dbReference type="EC" id="2.7.1.12"/>
    </reaction>
</comment>
<keyword evidence="5 9" id="KW-0547">Nucleotide-binding</keyword>
<gene>
    <name evidence="11" type="ORF">AWRI3578_g3833</name>
</gene>
<evidence type="ECO:0000313" key="12">
    <source>
        <dbReference type="Proteomes" id="UP000095605"/>
    </source>
</evidence>
<dbReference type="Gene3D" id="3.40.50.300">
    <property type="entry name" value="P-loop containing nucleotide triphosphate hydrolases"/>
    <property type="match status" value="1"/>
</dbReference>
<keyword evidence="6 9" id="KW-0418">Kinase</keyword>
<dbReference type="Proteomes" id="UP000095605">
    <property type="component" value="Unassembled WGS sequence"/>
</dbReference>
<feature type="domain" description="APS kinase" evidence="10">
    <location>
        <begin position="5"/>
        <end position="107"/>
    </location>
</feature>
<accession>A0A1E5R438</accession>
<dbReference type="GO" id="GO:0046316">
    <property type="term" value="F:gluconokinase activity"/>
    <property type="evidence" value="ECO:0007669"/>
    <property type="project" value="UniProtKB-EC"/>
</dbReference>
<evidence type="ECO:0000256" key="8">
    <source>
        <dbReference type="ARBA" id="ARBA00048090"/>
    </source>
</evidence>
<name>A0A1E5R438_9ASCO</name>
<dbReference type="NCBIfam" id="TIGR01313">
    <property type="entry name" value="therm_gnt_kin"/>
    <property type="match status" value="1"/>
</dbReference>
<dbReference type="CDD" id="cd02021">
    <property type="entry name" value="GntK"/>
    <property type="match status" value="1"/>
</dbReference>
<dbReference type="Pfam" id="PF01583">
    <property type="entry name" value="APS_kinase"/>
    <property type="match status" value="1"/>
</dbReference>
<evidence type="ECO:0000256" key="9">
    <source>
        <dbReference type="RuleBase" id="RU363066"/>
    </source>
</evidence>
<dbReference type="PANTHER" id="PTHR43442:SF3">
    <property type="entry name" value="GLUCONOKINASE-RELATED"/>
    <property type="match status" value="1"/>
</dbReference>
<dbReference type="UniPathway" id="UPA00792"/>
<comment type="caution">
    <text evidence="11">The sequence shown here is derived from an EMBL/GenBank/DDBJ whole genome shotgun (WGS) entry which is preliminary data.</text>
</comment>
<dbReference type="GO" id="GO:0005975">
    <property type="term" value="P:carbohydrate metabolic process"/>
    <property type="evidence" value="ECO:0007669"/>
    <property type="project" value="InterPro"/>
</dbReference>
<evidence type="ECO:0000256" key="1">
    <source>
        <dbReference type="ARBA" id="ARBA00004875"/>
    </source>
</evidence>
<dbReference type="InterPro" id="IPR027417">
    <property type="entry name" value="P-loop_NTPase"/>
</dbReference>
<comment type="similarity">
    <text evidence="2 9">Belongs to the gluconokinase GntK/GntV family.</text>
</comment>
<dbReference type="EMBL" id="LPNL01000009">
    <property type="protein sequence ID" value="OEJ81662.1"/>
    <property type="molecule type" value="Genomic_DNA"/>
</dbReference>
<organism evidence="11 12">
    <name type="scientific">Hanseniaspora opuntiae</name>
    <dbReference type="NCBI Taxonomy" id="211096"/>
    <lineage>
        <taxon>Eukaryota</taxon>
        <taxon>Fungi</taxon>
        <taxon>Dikarya</taxon>
        <taxon>Ascomycota</taxon>
        <taxon>Saccharomycotina</taxon>
        <taxon>Saccharomycetes</taxon>
        <taxon>Saccharomycodales</taxon>
        <taxon>Saccharomycodaceae</taxon>
        <taxon>Hanseniaspora</taxon>
    </lineage>
</organism>
<evidence type="ECO:0000256" key="7">
    <source>
        <dbReference type="ARBA" id="ARBA00022840"/>
    </source>
</evidence>
<keyword evidence="12" id="KW-1185">Reference proteome</keyword>
<dbReference type="GO" id="GO:0005524">
    <property type="term" value="F:ATP binding"/>
    <property type="evidence" value="ECO:0007669"/>
    <property type="project" value="UniProtKB-KW"/>
</dbReference>
<evidence type="ECO:0000259" key="10">
    <source>
        <dbReference type="Pfam" id="PF01583"/>
    </source>
</evidence>
<dbReference type="SUPFAM" id="SSF52540">
    <property type="entry name" value="P-loop containing nucleoside triphosphate hydrolases"/>
    <property type="match status" value="1"/>
</dbReference>
<evidence type="ECO:0000313" key="11">
    <source>
        <dbReference type="EMBL" id="OEJ81662.1"/>
    </source>
</evidence>
<reference evidence="12" key="1">
    <citation type="journal article" date="2016" name="Genome Announc.">
        <title>Genome sequences of three species of Hanseniaspora isolated from spontaneous wine fermentations.</title>
        <authorList>
            <person name="Sternes P.R."/>
            <person name="Lee D."/>
            <person name="Kutyna D.R."/>
            <person name="Borneman A.R."/>
        </authorList>
    </citation>
    <scope>NUCLEOTIDE SEQUENCE [LARGE SCALE GENOMIC DNA]</scope>
    <source>
        <strain evidence="12">AWRI3578</strain>
    </source>
</reference>
<evidence type="ECO:0000256" key="4">
    <source>
        <dbReference type="ARBA" id="ARBA00022679"/>
    </source>
</evidence>
<comment type="pathway">
    <text evidence="1 9">Carbohydrate acid metabolism; D-gluconate degradation.</text>
</comment>
<dbReference type="GO" id="GO:0005737">
    <property type="term" value="C:cytoplasm"/>
    <property type="evidence" value="ECO:0007669"/>
    <property type="project" value="TreeGrafter"/>
</dbReference>
<proteinExistence type="inferred from homology"/>
<evidence type="ECO:0000256" key="6">
    <source>
        <dbReference type="ARBA" id="ARBA00022777"/>
    </source>
</evidence>
<dbReference type="AlphaFoldDB" id="A0A1E5R438"/>
<evidence type="ECO:0000256" key="3">
    <source>
        <dbReference type="ARBA" id="ARBA00012054"/>
    </source>
</evidence>
<dbReference type="OrthoDB" id="275177at2759"/>
<evidence type="ECO:0000256" key="2">
    <source>
        <dbReference type="ARBA" id="ARBA00008420"/>
    </source>
</evidence>
<protein>
    <recommendedName>
        <fullName evidence="3 9">Gluconokinase</fullName>
        <ecNumber evidence="3 9">2.7.1.12</ecNumber>
    </recommendedName>
</protein>
<sequence length="258" mass="29659">MSTHPTVLVIGGTAGTGKSTIGESLVNLLRLKYPNAQFLEGDRLHSKQNIEKMSSGIPLCDDDRWDWLERISTESTLSASANDGLCIITCSALKLKYRNYIIDKNPNTIFFFLMVYASPKEILMRLTRREGHFMKANMLNSQFADLELPINSQVEPHSRVVTVDGRLEHHVLLETFDVSFELLRSRSLKAQILEIFELYRDERNPCCNDKDFKNSLKLDLIINELSWVNVPTIKNELYNLVMNGFLEEIQEGLEYRLK</sequence>
<keyword evidence="4 9" id="KW-0808">Transferase</keyword>
<dbReference type="EC" id="2.7.1.12" evidence="3 9"/>